<keyword evidence="5 10" id="KW-0145">Chemotaxis</keyword>
<protein>
    <recommendedName>
        <fullName evidence="3 10">Protein phosphatase CheZ</fullName>
        <ecNumber evidence="10">3.1.3.-</ecNumber>
    </recommendedName>
    <alternativeName>
        <fullName evidence="9 10">Chemotaxis protein CheZ</fullName>
    </alternativeName>
</protein>
<keyword evidence="13" id="KW-1185">Reference proteome</keyword>
<dbReference type="EC" id="3.1.3.-" evidence="10"/>
<dbReference type="AlphaFoldDB" id="A0A515EPN6"/>
<evidence type="ECO:0000256" key="9">
    <source>
        <dbReference type="ARBA" id="ARBA00029599"/>
    </source>
</evidence>
<feature type="site" description="Enhances dephosphorylation of CheY-P" evidence="11">
    <location>
        <position position="140"/>
    </location>
</feature>
<dbReference type="Proteomes" id="UP000317365">
    <property type="component" value="Chromosome"/>
</dbReference>
<dbReference type="GO" id="GO:0004721">
    <property type="term" value="F:phosphoprotein phosphatase activity"/>
    <property type="evidence" value="ECO:0007669"/>
    <property type="project" value="UniProtKB-KW"/>
</dbReference>
<evidence type="ECO:0000256" key="7">
    <source>
        <dbReference type="ARBA" id="ARBA00022801"/>
    </source>
</evidence>
<dbReference type="EMBL" id="CP036282">
    <property type="protein sequence ID" value="QDL54634.1"/>
    <property type="molecule type" value="Genomic_DNA"/>
</dbReference>
<proteinExistence type="inferred from homology"/>
<keyword evidence="8 10" id="KW-0904">Protein phosphatase</keyword>
<keyword evidence="4 10" id="KW-0963">Cytoplasm</keyword>
<dbReference type="Gene3D" id="1.10.287.500">
    <property type="entry name" value="Helix hairpin bin"/>
    <property type="match status" value="1"/>
</dbReference>
<evidence type="ECO:0000256" key="8">
    <source>
        <dbReference type="ARBA" id="ARBA00022912"/>
    </source>
</evidence>
<dbReference type="SUPFAM" id="SSF75708">
    <property type="entry name" value="Chemotaxis phosphatase CheZ"/>
    <property type="match status" value="1"/>
</dbReference>
<dbReference type="GO" id="GO:0006935">
    <property type="term" value="P:chemotaxis"/>
    <property type="evidence" value="ECO:0007669"/>
    <property type="project" value="UniProtKB-KW"/>
</dbReference>
<evidence type="ECO:0000256" key="5">
    <source>
        <dbReference type="ARBA" id="ARBA00022500"/>
    </source>
</evidence>
<evidence type="ECO:0000256" key="6">
    <source>
        <dbReference type="ARBA" id="ARBA00022779"/>
    </source>
</evidence>
<reference evidence="13" key="1">
    <citation type="submission" date="2019-02" db="EMBL/GenBank/DDBJ databases">
        <title>Complete genome sequence of Rhodoferax sp. Gr-4.</title>
        <authorList>
            <person name="Jin L."/>
        </authorList>
    </citation>
    <scope>NUCLEOTIDE SEQUENCE [LARGE SCALE GENOMIC DNA]</scope>
    <source>
        <strain evidence="13">Gr-4</strain>
    </source>
</reference>
<dbReference type="PIRSF" id="PIRSF002884">
    <property type="entry name" value="CheZ"/>
    <property type="match status" value="1"/>
</dbReference>
<evidence type="ECO:0000256" key="1">
    <source>
        <dbReference type="ARBA" id="ARBA00004496"/>
    </source>
</evidence>
<keyword evidence="6 10" id="KW-0283">Flagellar rotation</keyword>
<dbReference type="GO" id="GO:0050920">
    <property type="term" value="P:regulation of chemotaxis"/>
    <property type="evidence" value="ECO:0007669"/>
    <property type="project" value="InterPro"/>
</dbReference>
<sequence>MTTQLSKEEAFSRLGAITREMHEALTALGGNQLHTIVAEIPDARDRLAYVGKMTEDAANKVLTLVETAKPECDDLATRGIELGQSLARMAAAEDLSVERARALLGVCGKFAERSAKFADGQATVLSDIMMAQDFQDLSGQVIKKVIDIINRTEMQLVHLLLDSAPAEVSAAATSSVAAAAVAATVDTHVLEGPQTADNALQQSDVDDLLASLGF</sequence>
<evidence type="ECO:0000256" key="4">
    <source>
        <dbReference type="ARBA" id="ARBA00022490"/>
    </source>
</evidence>
<dbReference type="GO" id="GO:0005737">
    <property type="term" value="C:cytoplasm"/>
    <property type="evidence" value="ECO:0007669"/>
    <property type="project" value="UniProtKB-SubCell"/>
</dbReference>
<comment type="similarity">
    <text evidence="2 10">Belongs to the CheZ family.</text>
</comment>
<evidence type="ECO:0000256" key="10">
    <source>
        <dbReference type="PIRNR" id="PIRNR002884"/>
    </source>
</evidence>
<evidence type="ECO:0000313" key="12">
    <source>
        <dbReference type="EMBL" id="QDL54634.1"/>
    </source>
</evidence>
<keyword evidence="7 10" id="KW-0378">Hydrolase</keyword>
<dbReference type="Pfam" id="PF04344">
    <property type="entry name" value="CheZ"/>
    <property type="match status" value="1"/>
</dbReference>
<dbReference type="GO" id="GO:0009288">
    <property type="term" value="C:bacterial-type flagellum"/>
    <property type="evidence" value="ECO:0007669"/>
    <property type="project" value="InterPro"/>
</dbReference>
<dbReference type="KEGG" id="rhg:EXZ61_10905"/>
<name>A0A515EPN6_9BURK</name>
<gene>
    <name evidence="12" type="ORF">EXZ61_10905</name>
</gene>
<comment type="subcellular location">
    <subcellularLocation>
        <location evidence="1 10">Cytoplasm</location>
    </subcellularLocation>
</comment>
<comment type="subunit">
    <text evidence="10">Homodimer.</text>
</comment>
<evidence type="ECO:0000313" key="13">
    <source>
        <dbReference type="Proteomes" id="UP000317365"/>
    </source>
</evidence>
<dbReference type="PANTHER" id="PTHR43693">
    <property type="entry name" value="PROTEIN PHOSPHATASE CHEZ"/>
    <property type="match status" value="1"/>
</dbReference>
<dbReference type="PANTHER" id="PTHR43693:SF1">
    <property type="entry name" value="PROTEIN PHOSPHATASE CHEZ"/>
    <property type="match status" value="1"/>
</dbReference>
<comment type="function">
    <text evidence="10">Plays an important role in bacterial chemotaxis signal transduction pathway by accelerating the dephosphorylation of phosphorylated CheY (CheY-P).</text>
</comment>
<dbReference type="RefSeq" id="WP_142811729.1">
    <property type="nucleotide sequence ID" value="NZ_CP036282.1"/>
</dbReference>
<reference evidence="13" key="2">
    <citation type="journal article" date="2020" name="Int. J. Syst. Evol. Microbiol.">
        <title>Genomic insights into a novel species Rhodoferax aquaticus sp. nov., isolated from freshwater.</title>
        <authorList>
            <person name="Li T."/>
            <person name="Zhuo Y."/>
            <person name="Jin C.Z."/>
            <person name="Wu X."/>
            <person name="Ko S.R."/>
            <person name="Jin F.J."/>
            <person name="Ahn C.Y."/>
            <person name="Oh H.M."/>
            <person name="Lee H.G."/>
            <person name="Jin L."/>
        </authorList>
    </citation>
    <scope>NUCLEOTIDE SEQUENCE [LARGE SCALE GENOMIC DNA]</scope>
    <source>
        <strain evidence="13">Gr-4</strain>
    </source>
</reference>
<evidence type="ECO:0000256" key="3">
    <source>
        <dbReference type="ARBA" id="ARBA00018484"/>
    </source>
</evidence>
<accession>A0A515EPN6</accession>
<organism evidence="12 13">
    <name type="scientific">Rhodoferax aquaticus</name>
    <dbReference type="NCBI Taxonomy" id="2527691"/>
    <lineage>
        <taxon>Bacteria</taxon>
        <taxon>Pseudomonadati</taxon>
        <taxon>Pseudomonadota</taxon>
        <taxon>Betaproteobacteria</taxon>
        <taxon>Burkholderiales</taxon>
        <taxon>Comamonadaceae</taxon>
        <taxon>Rhodoferax</taxon>
    </lineage>
</organism>
<dbReference type="InterPro" id="IPR050992">
    <property type="entry name" value="CheZ_family_phosphatases"/>
</dbReference>
<dbReference type="InterPro" id="IPR007439">
    <property type="entry name" value="Chemotax_Pase_CheZ"/>
</dbReference>
<evidence type="ECO:0000256" key="11">
    <source>
        <dbReference type="PIRSR" id="PIRSR002884-1"/>
    </source>
</evidence>
<dbReference type="GO" id="GO:0097588">
    <property type="term" value="P:archaeal or bacterial-type flagellum-dependent cell motility"/>
    <property type="evidence" value="ECO:0007669"/>
    <property type="project" value="UniProtKB-KW"/>
</dbReference>
<evidence type="ECO:0000256" key="2">
    <source>
        <dbReference type="ARBA" id="ARBA00005908"/>
    </source>
</evidence>